<name>G8JN04_ERECY</name>
<keyword evidence="4" id="KW-1185">Reference proteome</keyword>
<dbReference type="RefSeq" id="XP_003644285.1">
    <property type="nucleotide sequence ID" value="XM_003644237.1"/>
</dbReference>
<evidence type="ECO:0000256" key="1">
    <source>
        <dbReference type="SAM" id="MobiDB-lite"/>
    </source>
</evidence>
<dbReference type="EMBL" id="CP002497">
    <property type="protein sequence ID" value="AET37468.1"/>
    <property type="molecule type" value="Genomic_DNA"/>
</dbReference>
<accession>G8JN04</accession>
<dbReference type="SUPFAM" id="SSF53697">
    <property type="entry name" value="SIS domain"/>
    <property type="match status" value="1"/>
</dbReference>
<evidence type="ECO:0000313" key="4">
    <source>
        <dbReference type="Proteomes" id="UP000006790"/>
    </source>
</evidence>
<feature type="domain" description="SIS" evidence="2">
    <location>
        <begin position="84"/>
        <end position="235"/>
    </location>
</feature>
<dbReference type="InterPro" id="IPR046348">
    <property type="entry name" value="SIS_dom_sf"/>
</dbReference>
<dbReference type="eggNOG" id="ENOG502RDRP">
    <property type="taxonomic scope" value="Eukaryota"/>
</dbReference>
<dbReference type="Pfam" id="PF01380">
    <property type="entry name" value="SIS"/>
    <property type="match status" value="1"/>
</dbReference>
<dbReference type="CDD" id="cd05014">
    <property type="entry name" value="SIS_Kpsf"/>
    <property type="match status" value="1"/>
</dbReference>
<dbReference type="STRING" id="931890.G8JN04"/>
<evidence type="ECO:0000259" key="2">
    <source>
        <dbReference type="PROSITE" id="PS51464"/>
    </source>
</evidence>
<proteinExistence type="predicted"/>
<dbReference type="GeneID" id="11472584"/>
<gene>
    <name evidence="3" type="ordered locus">Ecym_1221</name>
</gene>
<dbReference type="GO" id="GO:1901135">
    <property type="term" value="P:carbohydrate derivative metabolic process"/>
    <property type="evidence" value="ECO:0007669"/>
    <property type="project" value="InterPro"/>
</dbReference>
<dbReference type="InterPro" id="IPR035474">
    <property type="entry name" value="SIS_Kpsf"/>
</dbReference>
<dbReference type="PROSITE" id="PS51464">
    <property type="entry name" value="SIS"/>
    <property type="match status" value="1"/>
</dbReference>
<reference evidence="4" key="1">
    <citation type="journal article" date="2012" name="G3 (Bethesda)">
        <title>Pichia sorbitophila, an interspecies yeast hybrid reveals early steps of genome resolution following polyploidization.</title>
        <authorList>
            <person name="Leh Louis V."/>
            <person name="Despons L."/>
            <person name="Friedrich A."/>
            <person name="Martin T."/>
            <person name="Durrens P."/>
            <person name="Casaregola S."/>
            <person name="Neuveglise C."/>
            <person name="Fairhead C."/>
            <person name="Marck C."/>
            <person name="Cruz J.A."/>
            <person name="Straub M.L."/>
            <person name="Kugler V."/>
            <person name="Sacerdot C."/>
            <person name="Uzunov Z."/>
            <person name="Thierry A."/>
            <person name="Weiss S."/>
            <person name="Bleykasten C."/>
            <person name="De Montigny J."/>
            <person name="Jacques N."/>
            <person name="Jung P."/>
            <person name="Lemaire M."/>
            <person name="Mallet S."/>
            <person name="Morel G."/>
            <person name="Richard G.F."/>
            <person name="Sarkar A."/>
            <person name="Savel G."/>
            <person name="Schacherer J."/>
            <person name="Seret M.L."/>
            <person name="Talla E."/>
            <person name="Samson G."/>
            <person name="Jubin C."/>
            <person name="Poulain J."/>
            <person name="Vacherie B."/>
            <person name="Barbe V."/>
            <person name="Pelletier E."/>
            <person name="Sherman D.J."/>
            <person name="Westhof E."/>
            <person name="Weissenbach J."/>
            <person name="Baret P.V."/>
            <person name="Wincker P."/>
            <person name="Gaillardin C."/>
            <person name="Dujon B."/>
            <person name="Souciet J.L."/>
        </authorList>
    </citation>
    <scope>NUCLEOTIDE SEQUENCE [LARGE SCALE GENOMIC DNA]</scope>
    <source>
        <strain evidence="4">CBS 270.75 / DBVPG 7215 / KCTC 17166 / NRRL Y-17582</strain>
    </source>
</reference>
<dbReference type="HOGENOM" id="CLU_040681_2_1_1"/>
<dbReference type="InParanoid" id="G8JN04"/>
<feature type="region of interest" description="Disordered" evidence="1">
    <location>
        <begin position="364"/>
        <end position="387"/>
    </location>
</feature>
<dbReference type="OrthoDB" id="1872003at2759"/>
<organism evidence="3 4">
    <name type="scientific">Eremothecium cymbalariae (strain CBS 270.75 / DBVPG 7215 / KCTC 17166 / NRRL Y-17582)</name>
    <name type="common">Yeast</name>
    <dbReference type="NCBI Taxonomy" id="931890"/>
    <lineage>
        <taxon>Eukaryota</taxon>
        <taxon>Fungi</taxon>
        <taxon>Dikarya</taxon>
        <taxon>Ascomycota</taxon>
        <taxon>Saccharomycotina</taxon>
        <taxon>Saccharomycetes</taxon>
        <taxon>Saccharomycetales</taxon>
        <taxon>Saccharomycetaceae</taxon>
        <taxon>Eremothecium</taxon>
    </lineage>
</organism>
<dbReference type="Proteomes" id="UP000006790">
    <property type="component" value="Chromosome 1"/>
</dbReference>
<dbReference type="KEGG" id="erc:Ecym_1221"/>
<dbReference type="AlphaFoldDB" id="G8JN04"/>
<dbReference type="PANTHER" id="PTHR38418:SF2">
    <property type="entry name" value="SUGAR ISOMERASE, KPSF_GUTQ (AFU_ORTHOLOGUE AFUA_6G08860)"/>
    <property type="match status" value="1"/>
</dbReference>
<sequence length="387" mass="42394">MNSGRPLKRIGNTTRESMDIDVDFDIVYHRFTDLLHRHSLAIKEAFLHFRDIDNKSFYGCDDDHEGGNGVYDSKRRFSAVYMTMLRALQDGHKIVFVACGKSFHIVGKTVATCHSLGIRAGLLHPSEAMHGDLGLVSNGDTILLCSHSGETEELINMASYIRAMNIAPDSPYVVVTGAAHSRLSQLADHVLYIHLPSHLRESSAQAGLNAPTISTTLMLLTLDCLCLALSDRGGSSSFLQRRKAAFDLCHPGGGIGIQSKAALLTQASSSDATTTNTVTSVTTTVQDNTKKKKPDLATDLKIAEYTGNESLLQFLDMIVSHDYIKVEGYVYPADLLQRRYTHCKQTGTSWTVMMTELAPSTNSALSSRQISQPYPHYAHPSTTIASK</sequence>
<dbReference type="Gene3D" id="3.40.50.10490">
    <property type="entry name" value="Glucose-6-phosphate isomerase like protein, domain 1"/>
    <property type="match status" value="1"/>
</dbReference>
<dbReference type="GO" id="GO:0097367">
    <property type="term" value="F:carbohydrate derivative binding"/>
    <property type="evidence" value="ECO:0007669"/>
    <property type="project" value="InterPro"/>
</dbReference>
<dbReference type="OMA" id="CAKPEST"/>
<dbReference type="InterPro" id="IPR001347">
    <property type="entry name" value="SIS_dom"/>
</dbReference>
<evidence type="ECO:0000313" key="3">
    <source>
        <dbReference type="EMBL" id="AET37468.1"/>
    </source>
</evidence>
<dbReference type="PANTHER" id="PTHR38418">
    <property type="entry name" value="SUGAR ISOMERASE, KPSF/GUTQ (AFU_ORTHOLOGUE AFUA_6G08860)"/>
    <property type="match status" value="1"/>
</dbReference>
<protein>
    <recommendedName>
        <fullName evidence="2">SIS domain-containing protein</fullName>
    </recommendedName>
</protein>